<feature type="compositionally biased region" description="Polar residues" evidence="7">
    <location>
        <begin position="100"/>
        <end position="113"/>
    </location>
</feature>
<evidence type="ECO:0000313" key="10">
    <source>
        <dbReference type="Proteomes" id="UP000241769"/>
    </source>
</evidence>
<dbReference type="EMBL" id="MDYQ01000362">
    <property type="protein sequence ID" value="PRP75818.1"/>
    <property type="molecule type" value="Genomic_DNA"/>
</dbReference>
<evidence type="ECO:0000256" key="3">
    <source>
        <dbReference type="ARBA" id="ARBA00017641"/>
    </source>
</evidence>
<dbReference type="FunFam" id="2.60.40.790:FF:000001">
    <property type="entry name" value="Nuclear migration protein nudC"/>
    <property type="match status" value="1"/>
</dbReference>
<dbReference type="Gene3D" id="2.60.40.790">
    <property type="match status" value="1"/>
</dbReference>
<dbReference type="STRING" id="1890364.A0A2P6MVS4"/>
<comment type="caution">
    <text evidence="9">The sequence shown here is derived from an EMBL/GenBank/DDBJ whole genome shotgun (WGS) entry which is preliminary data.</text>
</comment>
<dbReference type="AlphaFoldDB" id="A0A2P6MVS4"/>
<dbReference type="FunCoup" id="A0A2P6MVS4">
    <property type="interactions" value="118"/>
</dbReference>
<dbReference type="InParanoid" id="A0A2P6MVS4"/>
<protein>
    <recommendedName>
        <fullName evidence="3">Nuclear migration protein nudC</fullName>
    </recommendedName>
    <alternativeName>
        <fullName evidence="6">Nuclear distribution protein C homolog</fullName>
    </alternativeName>
</protein>
<evidence type="ECO:0000256" key="7">
    <source>
        <dbReference type="SAM" id="MobiDB-lite"/>
    </source>
</evidence>
<evidence type="ECO:0000313" key="9">
    <source>
        <dbReference type="EMBL" id="PRP75818.1"/>
    </source>
</evidence>
<dbReference type="Proteomes" id="UP000241769">
    <property type="component" value="Unassembled WGS sequence"/>
</dbReference>
<dbReference type="CDD" id="cd06467">
    <property type="entry name" value="p23_NUDC_like"/>
    <property type="match status" value="1"/>
</dbReference>
<keyword evidence="4" id="KW-0963">Cytoplasm</keyword>
<dbReference type="GO" id="GO:0006457">
    <property type="term" value="P:protein folding"/>
    <property type="evidence" value="ECO:0007669"/>
    <property type="project" value="TreeGrafter"/>
</dbReference>
<proteinExistence type="inferred from homology"/>
<dbReference type="Pfam" id="PF04969">
    <property type="entry name" value="CS"/>
    <property type="match status" value="1"/>
</dbReference>
<name>A0A2P6MVS4_9EUKA</name>
<dbReference type="PROSITE" id="PS51203">
    <property type="entry name" value="CS"/>
    <property type="match status" value="1"/>
</dbReference>
<dbReference type="InterPro" id="IPR008978">
    <property type="entry name" value="HSP20-like_chaperone"/>
</dbReference>
<sequence>MANERFDATILNLAQQMEGGVPQLLDNLFSFFQRKTDFYTGGNPGQAREMVLKVFDKYNSIALEGKRREEEKRQKEELKKLQEARQPPKREIVELDENDQPIQPSKPTVTASISKPREVTAEPGEELEESEKGKLLPNDGNGSECDGYSWTQTLGEVEVNIPVPEGTRARDLVITMKSNKLTVALKGKTATVDGEFEKAINVGESSWTLDSNKLVIVSIVKANQMEWWSRLLKGEKEISTKKIVPETSKLDDLDTETRSTVEKMMFDQRQKQMGLPTSDELKKQEMFKKFQEQHPELDFSQAKFN</sequence>
<dbReference type="PANTHER" id="PTHR12356:SF3">
    <property type="entry name" value="NUCLEAR MIGRATION PROTEIN NUDC"/>
    <property type="match status" value="1"/>
</dbReference>
<evidence type="ECO:0000256" key="5">
    <source>
        <dbReference type="ARBA" id="ARBA00022553"/>
    </source>
</evidence>
<gene>
    <name evidence="9" type="ORF">PROFUN_08812</name>
</gene>
<dbReference type="SUPFAM" id="SSF49764">
    <property type="entry name" value="HSP20-like chaperones"/>
    <property type="match status" value="1"/>
</dbReference>
<comment type="subcellular location">
    <subcellularLocation>
        <location evidence="1">Cytoplasm</location>
    </subcellularLocation>
</comment>
<accession>A0A2P6MVS4</accession>
<keyword evidence="10" id="KW-1185">Reference proteome</keyword>
<feature type="compositionally biased region" description="Basic and acidic residues" evidence="7">
    <location>
        <begin position="66"/>
        <end position="93"/>
    </location>
</feature>
<evidence type="ECO:0000256" key="2">
    <source>
        <dbReference type="ARBA" id="ARBA00010513"/>
    </source>
</evidence>
<dbReference type="GO" id="GO:0005737">
    <property type="term" value="C:cytoplasm"/>
    <property type="evidence" value="ECO:0007669"/>
    <property type="project" value="UniProtKB-SubCell"/>
</dbReference>
<dbReference type="InterPro" id="IPR025934">
    <property type="entry name" value="NudC_N_dom"/>
</dbReference>
<dbReference type="InterPro" id="IPR007052">
    <property type="entry name" value="CS_dom"/>
</dbReference>
<keyword evidence="5" id="KW-0597">Phosphoprotein</keyword>
<dbReference type="InterPro" id="IPR037898">
    <property type="entry name" value="NudC_fam"/>
</dbReference>
<dbReference type="OrthoDB" id="416217at2759"/>
<comment type="similarity">
    <text evidence="2">Belongs to the nudC family.</text>
</comment>
<evidence type="ECO:0000256" key="4">
    <source>
        <dbReference type="ARBA" id="ARBA00022490"/>
    </source>
</evidence>
<dbReference type="GO" id="GO:0051082">
    <property type="term" value="F:unfolded protein binding"/>
    <property type="evidence" value="ECO:0007669"/>
    <property type="project" value="TreeGrafter"/>
</dbReference>
<dbReference type="PANTHER" id="PTHR12356">
    <property type="entry name" value="NUCLEAR MOVEMENT PROTEIN NUDC"/>
    <property type="match status" value="1"/>
</dbReference>
<evidence type="ECO:0000256" key="6">
    <source>
        <dbReference type="ARBA" id="ARBA00030427"/>
    </source>
</evidence>
<evidence type="ECO:0000256" key="1">
    <source>
        <dbReference type="ARBA" id="ARBA00004496"/>
    </source>
</evidence>
<reference evidence="9 10" key="1">
    <citation type="journal article" date="2018" name="Genome Biol. Evol.">
        <title>Multiple Roots of Fruiting Body Formation in Amoebozoa.</title>
        <authorList>
            <person name="Hillmann F."/>
            <person name="Forbes G."/>
            <person name="Novohradska S."/>
            <person name="Ferling I."/>
            <person name="Riege K."/>
            <person name="Groth M."/>
            <person name="Westermann M."/>
            <person name="Marz M."/>
            <person name="Spaller T."/>
            <person name="Winckler T."/>
            <person name="Schaap P."/>
            <person name="Glockner G."/>
        </authorList>
    </citation>
    <scope>NUCLEOTIDE SEQUENCE [LARGE SCALE GENOMIC DNA]</scope>
    <source>
        <strain evidence="9 10">Jena</strain>
    </source>
</reference>
<evidence type="ECO:0000259" key="8">
    <source>
        <dbReference type="PROSITE" id="PS51203"/>
    </source>
</evidence>
<organism evidence="9 10">
    <name type="scientific">Planoprotostelium fungivorum</name>
    <dbReference type="NCBI Taxonomy" id="1890364"/>
    <lineage>
        <taxon>Eukaryota</taxon>
        <taxon>Amoebozoa</taxon>
        <taxon>Evosea</taxon>
        <taxon>Variosea</taxon>
        <taxon>Cavosteliida</taxon>
        <taxon>Cavosteliaceae</taxon>
        <taxon>Planoprotostelium</taxon>
    </lineage>
</organism>
<feature type="region of interest" description="Disordered" evidence="7">
    <location>
        <begin position="66"/>
        <end position="146"/>
    </location>
</feature>
<dbReference type="Pfam" id="PF14050">
    <property type="entry name" value="Nudc_N"/>
    <property type="match status" value="1"/>
</dbReference>
<feature type="domain" description="CS" evidence="8">
    <location>
        <begin position="143"/>
        <end position="232"/>
    </location>
</feature>